<protein>
    <submittedName>
        <fullName evidence="2">Uncharacterized protein LOC107069164</fullName>
    </submittedName>
</protein>
<organism evidence="1 2">
    <name type="scientific">Polistes dominula</name>
    <name type="common">European paper wasp</name>
    <name type="synonym">Vespa dominula</name>
    <dbReference type="NCBI Taxonomy" id="743375"/>
    <lineage>
        <taxon>Eukaryota</taxon>
        <taxon>Metazoa</taxon>
        <taxon>Ecdysozoa</taxon>
        <taxon>Arthropoda</taxon>
        <taxon>Hexapoda</taxon>
        <taxon>Insecta</taxon>
        <taxon>Pterygota</taxon>
        <taxon>Neoptera</taxon>
        <taxon>Endopterygota</taxon>
        <taxon>Hymenoptera</taxon>
        <taxon>Apocrita</taxon>
        <taxon>Aculeata</taxon>
        <taxon>Vespoidea</taxon>
        <taxon>Vespidae</taxon>
        <taxon>Polistinae</taxon>
        <taxon>Polistini</taxon>
        <taxon>Polistes</taxon>
    </lineage>
</organism>
<dbReference type="GeneID" id="107069164"/>
<name>A0ABM1INB1_POLDO</name>
<proteinExistence type="predicted"/>
<dbReference type="Proteomes" id="UP000694924">
    <property type="component" value="Unplaced"/>
</dbReference>
<keyword evidence="1" id="KW-1185">Reference proteome</keyword>
<sequence>MERIKSIVTVGDYGDFFSTDVPFVTFSKLIDVLYAMLESMPESKGVDLVRDRIQAAIYDKFRTVIEREDPEALNEHMKDVLIVLAGKIANWMKNILTESQIIFLDKYPAEVESVQIRDWSKWLTYVSDTADNWATWLRKVLEEAEGINEEGITRGDWQDWTKSVDVDALLWRRFHLQTIHQAHRNVTLMAQREVVKTGTKTMDFTEKEIRNADLQIVA</sequence>
<accession>A0ABM1INB1</accession>
<gene>
    <name evidence="2" type="primary">LOC107069164</name>
</gene>
<evidence type="ECO:0000313" key="2">
    <source>
        <dbReference type="RefSeq" id="XP_015181698.1"/>
    </source>
</evidence>
<reference evidence="2" key="1">
    <citation type="submission" date="2025-08" db="UniProtKB">
        <authorList>
            <consortium name="RefSeq"/>
        </authorList>
    </citation>
    <scope>IDENTIFICATION</scope>
    <source>
        <tissue evidence="2">Whole body</tissue>
    </source>
</reference>
<dbReference type="RefSeq" id="XP_015181698.1">
    <property type="nucleotide sequence ID" value="XM_015326212.1"/>
</dbReference>
<evidence type="ECO:0000313" key="1">
    <source>
        <dbReference type="Proteomes" id="UP000694924"/>
    </source>
</evidence>